<keyword evidence="2" id="KW-1185">Reference proteome</keyword>
<protein>
    <submittedName>
        <fullName evidence="1">Uncharacterized protein</fullName>
    </submittedName>
</protein>
<proteinExistence type="predicted"/>
<evidence type="ECO:0000313" key="1">
    <source>
        <dbReference type="EMBL" id="KAJ8483733.1"/>
    </source>
</evidence>
<comment type="caution">
    <text evidence="1">The sequence shown here is derived from an EMBL/GenBank/DDBJ whole genome shotgun (WGS) entry which is preliminary data.</text>
</comment>
<dbReference type="Proteomes" id="UP001222027">
    <property type="component" value="Unassembled WGS sequence"/>
</dbReference>
<organism evidence="1 2">
    <name type="scientific">Ensete ventricosum</name>
    <name type="common">Abyssinian banana</name>
    <name type="synonym">Musa ensete</name>
    <dbReference type="NCBI Taxonomy" id="4639"/>
    <lineage>
        <taxon>Eukaryota</taxon>
        <taxon>Viridiplantae</taxon>
        <taxon>Streptophyta</taxon>
        <taxon>Embryophyta</taxon>
        <taxon>Tracheophyta</taxon>
        <taxon>Spermatophyta</taxon>
        <taxon>Magnoliopsida</taxon>
        <taxon>Liliopsida</taxon>
        <taxon>Zingiberales</taxon>
        <taxon>Musaceae</taxon>
        <taxon>Ensete</taxon>
    </lineage>
</organism>
<name>A0AAV8QUP0_ENSVE</name>
<evidence type="ECO:0000313" key="2">
    <source>
        <dbReference type="Proteomes" id="UP001222027"/>
    </source>
</evidence>
<accession>A0AAV8QUP0</accession>
<reference evidence="1 2" key="1">
    <citation type="submission" date="2022-12" db="EMBL/GenBank/DDBJ databases">
        <title>Chromosome-scale assembly of the Ensete ventricosum genome.</title>
        <authorList>
            <person name="Dussert Y."/>
            <person name="Stocks J."/>
            <person name="Wendawek A."/>
            <person name="Woldeyes F."/>
            <person name="Nichols R.A."/>
            <person name="Borrell J.S."/>
        </authorList>
    </citation>
    <scope>NUCLEOTIDE SEQUENCE [LARGE SCALE GENOMIC DNA]</scope>
    <source>
        <strain evidence="2">cv. Maze</strain>
        <tissue evidence="1">Seeds</tissue>
    </source>
</reference>
<dbReference type="AlphaFoldDB" id="A0AAV8QUP0"/>
<sequence length="73" mass="7967">MHDGPSRLQEPLWGACKREPGVSHHNFASSAIHVGNRKNLVAIGSEPISCIMLHKFSNLKLDTMSKAVKDADS</sequence>
<gene>
    <name evidence="1" type="ORF">OPV22_016218</name>
</gene>
<dbReference type="EMBL" id="JAQQAF010000005">
    <property type="protein sequence ID" value="KAJ8483733.1"/>
    <property type="molecule type" value="Genomic_DNA"/>
</dbReference>